<organism evidence="2 3">
    <name type="scientific">Aphanomyces euteiches</name>
    <dbReference type="NCBI Taxonomy" id="100861"/>
    <lineage>
        <taxon>Eukaryota</taxon>
        <taxon>Sar</taxon>
        <taxon>Stramenopiles</taxon>
        <taxon>Oomycota</taxon>
        <taxon>Saprolegniomycetes</taxon>
        <taxon>Saprolegniales</taxon>
        <taxon>Verrucalvaceae</taxon>
        <taxon>Aphanomyces</taxon>
    </lineage>
</organism>
<dbReference type="Proteomes" id="UP000481153">
    <property type="component" value="Unassembled WGS sequence"/>
</dbReference>
<dbReference type="GO" id="GO:0031397">
    <property type="term" value="P:negative regulation of protein ubiquitination"/>
    <property type="evidence" value="ECO:0007669"/>
    <property type="project" value="TreeGrafter"/>
</dbReference>
<name>A0A6G0X4Z7_9STRA</name>
<dbReference type="InterPro" id="IPR036116">
    <property type="entry name" value="FN3_sf"/>
</dbReference>
<dbReference type="SUPFAM" id="SSF49265">
    <property type="entry name" value="Fibronectin type III"/>
    <property type="match status" value="1"/>
</dbReference>
<accession>A0A6G0X4Z7</accession>
<keyword evidence="3" id="KW-1185">Reference proteome</keyword>
<evidence type="ECO:0000313" key="2">
    <source>
        <dbReference type="EMBL" id="KAF0735055.1"/>
    </source>
</evidence>
<feature type="domain" description="Thioredoxin" evidence="1">
    <location>
        <begin position="172"/>
        <end position="324"/>
    </location>
</feature>
<protein>
    <recommendedName>
        <fullName evidence="1">Thioredoxin domain-containing protein</fullName>
    </recommendedName>
</protein>
<dbReference type="PROSITE" id="PS51352">
    <property type="entry name" value="THIOREDOXIN_2"/>
    <property type="match status" value="1"/>
</dbReference>
<sequence length="324" mass="36207">MRPILLDFDESTVTIFWANQGSAYDVQWKKAQDADWTPLSLKSSLMKKKNIEAGTTYHFRVKSTDATTFDEPLEWTHPSASQQPSAPSVVMEIMPNDVQLLSATVQWTPNGSTSPPPYEVQFLAMDGVSDWVTATATASSTAIKKKNLPNQASPYAFRWRSALSTLWSRTACPILPPAPATALSRAIAPTLVSNNGTSVSSASLGGKVIGLYFSAHWCPPCRQFTPMLAQFYNTMKQLGKPFEIVFVSADQSQDEFNGYFRDMPWLAVRYDSNERKEIEARHRVESIPTLKILNAQGTIIDPDGRQRALQQTTFDQWYARCYSS</sequence>
<dbReference type="InterPro" id="IPR013783">
    <property type="entry name" value="Ig-like_fold"/>
</dbReference>
<evidence type="ECO:0000313" key="3">
    <source>
        <dbReference type="Proteomes" id="UP000481153"/>
    </source>
</evidence>
<dbReference type="PANTHER" id="PTHR46472:SF1">
    <property type="entry name" value="NUCLEOREDOXIN"/>
    <property type="match status" value="1"/>
</dbReference>
<dbReference type="EMBL" id="VJMJ01000101">
    <property type="protein sequence ID" value="KAF0735055.1"/>
    <property type="molecule type" value="Genomic_DNA"/>
</dbReference>
<dbReference type="GO" id="GO:0005634">
    <property type="term" value="C:nucleus"/>
    <property type="evidence" value="ECO:0007669"/>
    <property type="project" value="TreeGrafter"/>
</dbReference>
<dbReference type="Gene3D" id="2.60.40.10">
    <property type="entry name" value="Immunoglobulins"/>
    <property type="match status" value="1"/>
</dbReference>
<dbReference type="AlphaFoldDB" id="A0A6G0X4Z7"/>
<dbReference type="InterPro" id="IPR036249">
    <property type="entry name" value="Thioredoxin-like_sf"/>
</dbReference>
<dbReference type="InterPro" id="IPR013766">
    <property type="entry name" value="Thioredoxin_domain"/>
</dbReference>
<comment type="caution">
    <text evidence="2">The sequence shown here is derived from an EMBL/GenBank/DDBJ whole genome shotgun (WGS) entry which is preliminary data.</text>
</comment>
<proteinExistence type="predicted"/>
<dbReference type="Gene3D" id="3.40.30.10">
    <property type="entry name" value="Glutaredoxin"/>
    <property type="match status" value="1"/>
</dbReference>
<dbReference type="VEuPathDB" id="FungiDB:AeMF1_010528"/>
<gene>
    <name evidence="2" type="ORF">Ae201684_008270</name>
</gene>
<reference evidence="2 3" key="1">
    <citation type="submission" date="2019-07" db="EMBL/GenBank/DDBJ databases">
        <title>Genomics analysis of Aphanomyces spp. identifies a new class of oomycete effector associated with host adaptation.</title>
        <authorList>
            <person name="Gaulin E."/>
        </authorList>
    </citation>
    <scope>NUCLEOTIDE SEQUENCE [LARGE SCALE GENOMIC DNA]</scope>
    <source>
        <strain evidence="2 3">ATCC 201684</strain>
    </source>
</reference>
<evidence type="ECO:0000259" key="1">
    <source>
        <dbReference type="PROSITE" id="PS51352"/>
    </source>
</evidence>
<dbReference type="Pfam" id="PF13905">
    <property type="entry name" value="Thioredoxin_8"/>
    <property type="match status" value="1"/>
</dbReference>
<dbReference type="PANTHER" id="PTHR46472">
    <property type="entry name" value="NUCLEOREDOXIN"/>
    <property type="match status" value="1"/>
</dbReference>
<dbReference type="SUPFAM" id="SSF52833">
    <property type="entry name" value="Thioredoxin-like"/>
    <property type="match status" value="1"/>
</dbReference>
<dbReference type="GO" id="GO:0004791">
    <property type="term" value="F:thioredoxin-disulfide reductase (NADPH) activity"/>
    <property type="evidence" value="ECO:0007669"/>
    <property type="project" value="TreeGrafter"/>
</dbReference>
<dbReference type="GO" id="GO:0030178">
    <property type="term" value="P:negative regulation of Wnt signaling pathway"/>
    <property type="evidence" value="ECO:0007669"/>
    <property type="project" value="TreeGrafter"/>
</dbReference>
<dbReference type="InterPro" id="IPR012336">
    <property type="entry name" value="Thioredoxin-like_fold"/>
</dbReference>